<dbReference type="InterPro" id="IPR003331">
    <property type="entry name" value="UDP_GlcNAc_Epimerase_2_dom"/>
</dbReference>
<reference evidence="7 8" key="1">
    <citation type="submission" date="2016-09" db="EMBL/GenBank/DDBJ databases">
        <title>Metabolic pathway, cell adaptation mechanisms and a novel monoxygenase revealed through proteogenomic-transcription analysis of a Sphingomonas haloaromaticamans strain degrading the fungicide ortho-phenylphenol.</title>
        <authorList>
            <person name="Perruchon C."/>
            <person name="Papadopoulou E.S."/>
            <person name="Rousidou C."/>
            <person name="Vasileiadis S."/>
            <person name="Tanou G."/>
            <person name="Amoutzias G."/>
            <person name="Molassiotis A."/>
            <person name="Karpouzas D.G."/>
        </authorList>
    </citation>
    <scope>NUCLEOTIDE SEQUENCE [LARGE SCALE GENOMIC DNA]</scope>
    <source>
        <strain evidence="7 8">P3</strain>
    </source>
</reference>
<comment type="similarity">
    <text evidence="3 5">Belongs to the UDP-N-acetylglucosamine 2-epimerase family.</text>
</comment>
<dbReference type="AlphaFoldDB" id="A0A1S1HFA1"/>
<evidence type="ECO:0000256" key="1">
    <source>
        <dbReference type="ARBA" id="ARBA00023235"/>
    </source>
</evidence>
<feature type="domain" description="UDP-N-acetylglucosamine 2-epimerase" evidence="6">
    <location>
        <begin position="4"/>
        <end position="313"/>
    </location>
</feature>
<dbReference type="Gene3D" id="3.40.50.2000">
    <property type="entry name" value="Glycogen Phosphorylase B"/>
    <property type="match status" value="2"/>
</dbReference>
<accession>A0A1S1HFA1</accession>
<evidence type="ECO:0000256" key="4">
    <source>
        <dbReference type="ARBA" id="ARBA00038858"/>
    </source>
</evidence>
<evidence type="ECO:0000256" key="5">
    <source>
        <dbReference type="RuleBase" id="RU003513"/>
    </source>
</evidence>
<dbReference type="EC" id="5.1.3.14" evidence="4"/>
<evidence type="ECO:0000313" key="8">
    <source>
        <dbReference type="Proteomes" id="UP000179467"/>
    </source>
</evidence>
<organism evidence="7 8">
    <name type="scientific">Edaphosphingomonas haloaromaticamans</name>
    <dbReference type="NCBI Taxonomy" id="653954"/>
    <lineage>
        <taxon>Bacteria</taxon>
        <taxon>Pseudomonadati</taxon>
        <taxon>Pseudomonadota</taxon>
        <taxon>Alphaproteobacteria</taxon>
        <taxon>Sphingomonadales</taxon>
        <taxon>Rhizorhabdaceae</taxon>
        <taxon>Edaphosphingomonas</taxon>
    </lineage>
</organism>
<keyword evidence="8" id="KW-1185">Reference proteome</keyword>
<dbReference type="GO" id="GO:0008761">
    <property type="term" value="F:UDP-N-acetylglucosamine 2-epimerase activity"/>
    <property type="evidence" value="ECO:0007669"/>
    <property type="project" value="UniProtKB-EC"/>
</dbReference>
<dbReference type="PANTHER" id="PTHR43174:SF2">
    <property type="entry name" value="UDP-N-ACETYLGLUCOSAMINE 2-EPIMERASE"/>
    <property type="match status" value="1"/>
</dbReference>
<evidence type="ECO:0000256" key="2">
    <source>
        <dbReference type="ARBA" id="ARBA00036080"/>
    </source>
</evidence>
<evidence type="ECO:0000256" key="3">
    <source>
        <dbReference type="ARBA" id="ARBA00038209"/>
    </source>
</evidence>
<dbReference type="InterPro" id="IPR029767">
    <property type="entry name" value="WecB-like"/>
</dbReference>
<dbReference type="EMBL" id="MIPT01000001">
    <property type="protein sequence ID" value="OHT20905.1"/>
    <property type="molecule type" value="Genomic_DNA"/>
</dbReference>
<name>A0A1S1HFA1_9SPHN</name>
<proteinExistence type="inferred from homology"/>
<dbReference type="Proteomes" id="UP000179467">
    <property type="component" value="Unassembled WGS sequence"/>
</dbReference>
<evidence type="ECO:0000313" key="7">
    <source>
        <dbReference type="EMBL" id="OHT20905.1"/>
    </source>
</evidence>
<gene>
    <name evidence="7" type="primary">wecB</name>
    <name evidence="7" type="ORF">BHE75_02909</name>
</gene>
<dbReference type="PANTHER" id="PTHR43174">
    <property type="entry name" value="UDP-N-ACETYLGLUCOSAMINE 2-EPIMERASE"/>
    <property type="match status" value="1"/>
</dbReference>
<evidence type="ECO:0000259" key="6">
    <source>
        <dbReference type="Pfam" id="PF02350"/>
    </source>
</evidence>
<sequence>MTTAFGLTVDRNLALGETGQTIEALERRIAAALPALVDELRPDLILVQGDTTSAWGSALAAHRLGMAVGHVEAGLRSHDLALPFPEERNRVEIDAVSTLLFAPTATARANLEAEPAVTGRIHVTGNTGIDALLWMRGMAAGHRLHDGGRRLVLVTCHRRENIGAGIAGICEALRRLARRPDVRIVLPLHPNPSVRAGIREALAGIANIELLDPLDYPTMVRMMDGAHLILSDSGGLQEEAPALGVPLLVLRDNSERPEALATGNIALVGTDPDRIVAAATRLLDNPAAYAAMAVPAYPYGRGDAAERILDAIEDWAATFRPRASQPASGRSTPTSQA</sequence>
<protein>
    <recommendedName>
        <fullName evidence="4">UDP-N-acetylglucosamine 2-epimerase (non-hydrolyzing)</fullName>
        <ecNumber evidence="4">5.1.3.14</ecNumber>
    </recommendedName>
</protein>
<dbReference type="CDD" id="cd03786">
    <property type="entry name" value="GTB_UDP-GlcNAc_2-Epimerase"/>
    <property type="match status" value="1"/>
</dbReference>
<dbReference type="SUPFAM" id="SSF53756">
    <property type="entry name" value="UDP-Glycosyltransferase/glycogen phosphorylase"/>
    <property type="match status" value="1"/>
</dbReference>
<dbReference type="Pfam" id="PF02350">
    <property type="entry name" value="Epimerase_2"/>
    <property type="match status" value="1"/>
</dbReference>
<comment type="caution">
    <text evidence="7">The sequence shown here is derived from an EMBL/GenBank/DDBJ whole genome shotgun (WGS) entry which is preliminary data.</text>
</comment>
<keyword evidence="1 5" id="KW-0413">Isomerase</keyword>
<dbReference type="NCBIfam" id="TIGR00236">
    <property type="entry name" value="wecB"/>
    <property type="match status" value="1"/>
</dbReference>
<comment type="catalytic activity">
    <reaction evidence="2">
        <text>UDP-N-acetyl-alpha-D-glucosamine = UDP-N-acetyl-alpha-D-mannosamine</text>
        <dbReference type="Rhea" id="RHEA:17213"/>
        <dbReference type="ChEBI" id="CHEBI:57705"/>
        <dbReference type="ChEBI" id="CHEBI:68623"/>
        <dbReference type="EC" id="5.1.3.14"/>
    </reaction>
</comment>